<evidence type="ECO:0000256" key="10">
    <source>
        <dbReference type="ARBA" id="ARBA00023242"/>
    </source>
</evidence>
<evidence type="ECO:0000256" key="12">
    <source>
        <dbReference type="RuleBase" id="RU000304"/>
    </source>
</evidence>
<protein>
    <submittedName>
        <fullName evidence="15 17">Cyclin-dependent kinase 9</fullName>
    </submittedName>
</protein>
<dbReference type="GO" id="GO:0005634">
    <property type="term" value="C:nucleus"/>
    <property type="evidence" value="ECO:0007669"/>
    <property type="project" value="UniProtKB-SubCell"/>
</dbReference>
<evidence type="ECO:0000313" key="16">
    <source>
        <dbReference type="Proteomes" id="UP000694846"/>
    </source>
</evidence>
<evidence type="ECO:0000256" key="4">
    <source>
        <dbReference type="ARBA" id="ARBA00022679"/>
    </source>
</evidence>
<evidence type="ECO:0000256" key="9">
    <source>
        <dbReference type="ARBA" id="ARBA00023163"/>
    </source>
</evidence>
<dbReference type="InterPro" id="IPR008271">
    <property type="entry name" value="Ser/Thr_kinase_AS"/>
</dbReference>
<dbReference type="EMBL" id="GGMS01002807">
    <property type="protein sequence ID" value="MBY72010.1"/>
    <property type="molecule type" value="Transcribed_RNA"/>
</dbReference>
<dbReference type="PANTHER" id="PTHR24056">
    <property type="entry name" value="CELL DIVISION PROTEIN KINASE"/>
    <property type="match status" value="1"/>
</dbReference>
<evidence type="ECO:0000313" key="15">
    <source>
        <dbReference type="EMBL" id="MBY72010.1"/>
    </source>
</evidence>
<evidence type="ECO:0000256" key="1">
    <source>
        <dbReference type="ARBA" id="ARBA00004123"/>
    </source>
</evidence>
<dbReference type="SUPFAM" id="SSF56112">
    <property type="entry name" value="Protein kinase-like (PK-like)"/>
    <property type="match status" value="1"/>
</dbReference>
<evidence type="ECO:0000259" key="14">
    <source>
        <dbReference type="PROSITE" id="PS50011"/>
    </source>
</evidence>
<keyword evidence="9" id="KW-0804">Transcription</keyword>
<evidence type="ECO:0000256" key="3">
    <source>
        <dbReference type="ARBA" id="ARBA00022527"/>
    </source>
</evidence>
<dbReference type="InterPro" id="IPR011009">
    <property type="entry name" value="Kinase-like_dom_sf"/>
</dbReference>
<dbReference type="PROSITE" id="PS00108">
    <property type="entry name" value="PROTEIN_KINASE_ST"/>
    <property type="match status" value="1"/>
</dbReference>
<comment type="similarity">
    <text evidence="2">Belongs to the protein kinase superfamily. CMGC Ser/Thr protein kinase family. CDC2/CDKX subfamily.</text>
</comment>
<dbReference type="OrthoDB" id="204883at2759"/>
<dbReference type="InterPro" id="IPR050108">
    <property type="entry name" value="CDK"/>
</dbReference>
<dbReference type="GO" id="GO:0008353">
    <property type="term" value="F:RNA polymerase II CTD heptapeptide repeat kinase activity"/>
    <property type="evidence" value="ECO:0007669"/>
    <property type="project" value="TreeGrafter"/>
</dbReference>
<dbReference type="Proteomes" id="UP000694846">
    <property type="component" value="Unplaced"/>
</dbReference>
<sequence>MTNLNGVVTPPSTPSPNLLQMNMAREREKYLEEYNFPFCEAATKFEKLAKIGQGTFGEVFKARDKKNHKKLVAMKKILMENEKEGFPITALREIRILQLLKHDNVVNLLEICQTRANQFNRYRSTFYLVFEFCEHDLAGLLSNTKVKFSLGEIKQVIQQMLNGLYYIHSNKILHRDMKAANVLITKSGTLKLADFGLARAFSAQKNGQPNRYTNRVVTLWYRPPELLLGDRNYGPPVDLWGAGCIMAEMWTRSPIMQGNSEQQQLTLISQLCGSITPEVWPKVESLDLYNQLELVKGQKRKVKERLKPYVRDPMGCDLLDKLLVLDPAKRFDADSALNHDFFWTDPMPCDLSKMLSQQTQSNFEYLAPRRLNNHQSSAMRPASAVASQGSSTSATSGFHERVF</sequence>
<keyword evidence="7 11" id="KW-0067">ATP-binding</keyword>
<dbReference type="AlphaFoldDB" id="A0A2S2Q2Y3"/>
<reference evidence="15" key="1">
    <citation type="submission" date="2018-04" db="EMBL/GenBank/DDBJ databases">
        <title>Transcriptome assembly of Sipha flava.</title>
        <authorList>
            <person name="Scully E.D."/>
            <person name="Geib S.M."/>
            <person name="Palmer N.A."/>
            <person name="Koch K."/>
            <person name="Bradshaw J."/>
            <person name="Heng-Moss T."/>
            <person name="Sarath G."/>
        </authorList>
    </citation>
    <scope>NUCLEOTIDE SEQUENCE</scope>
</reference>
<dbReference type="GO" id="GO:0004693">
    <property type="term" value="F:cyclin-dependent protein serine/threonine kinase activity"/>
    <property type="evidence" value="ECO:0007669"/>
    <property type="project" value="TreeGrafter"/>
</dbReference>
<keyword evidence="8" id="KW-0805">Transcription regulation</keyword>
<dbReference type="InterPro" id="IPR017441">
    <property type="entry name" value="Protein_kinase_ATP_BS"/>
</dbReference>
<dbReference type="FunFam" id="1.10.510.10:FF:000203">
    <property type="entry name" value="Cyclin-dependent kinase 9"/>
    <property type="match status" value="1"/>
</dbReference>
<proteinExistence type="inferred from homology"/>
<comment type="subcellular location">
    <subcellularLocation>
        <location evidence="1">Nucleus</location>
    </subcellularLocation>
</comment>
<evidence type="ECO:0000256" key="7">
    <source>
        <dbReference type="ARBA" id="ARBA00022840"/>
    </source>
</evidence>
<dbReference type="RefSeq" id="XP_025425379.1">
    <property type="nucleotide sequence ID" value="XM_025569594.1"/>
</dbReference>
<feature type="region of interest" description="Disordered" evidence="13">
    <location>
        <begin position="376"/>
        <end position="403"/>
    </location>
</feature>
<dbReference type="SMART" id="SM00220">
    <property type="entry name" value="S_TKc"/>
    <property type="match status" value="1"/>
</dbReference>
<dbReference type="Gene3D" id="1.10.510.10">
    <property type="entry name" value="Transferase(Phosphotransferase) domain 1"/>
    <property type="match status" value="1"/>
</dbReference>
<evidence type="ECO:0000256" key="11">
    <source>
        <dbReference type="PROSITE-ProRule" id="PRU10141"/>
    </source>
</evidence>
<evidence type="ECO:0000313" key="17">
    <source>
        <dbReference type="RefSeq" id="XP_025425379.1"/>
    </source>
</evidence>
<keyword evidence="4" id="KW-0808">Transferase</keyword>
<keyword evidence="3 12" id="KW-0723">Serine/threonine-protein kinase</keyword>
<evidence type="ECO:0000256" key="13">
    <source>
        <dbReference type="SAM" id="MobiDB-lite"/>
    </source>
</evidence>
<dbReference type="FunFam" id="3.30.200.20:FF:000227">
    <property type="entry name" value="Cyclin-dependent kinase 9"/>
    <property type="match status" value="1"/>
</dbReference>
<accession>A0A2S2Q2Y3</accession>
<dbReference type="Pfam" id="PF00069">
    <property type="entry name" value="Pkinase"/>
    <property type="match status" value="1"/>
</dbReference>
<evidence type="ECO:0000256" key="2">
    <source>
        <dbReference type="ARBA" id="ARBA00006485"/>
    </source>
</evidence>
<dbReference type="Gene3D" id="3.30.200.20">
    <property type="entry name" value="Phosphorylase Kinase, domain 1"/>
    <property type="match status" value="1"/>
</dbReference>
<evidence type="ECO:0000256" key="8">
    <source>
        <dbReference type="ARBA" id="ARBA00023015"/>
    </source>
</evidence>
<dbReference type="CDD" id="cd07865">
    <property type="entry name" value="STKc_CDK9"/>
    <property type="match status" value="1"/>
</dbReference>
<keyword evidence="16" id="KW-1185">Reference proteome</keyword>
<dbReference type="PROSITE" id="PS00107">
    <property type="entry name" value="PROTEIN_KINASE_ATP"/>
    <property type="match status" value="1"/>
</dbReference>
<gene>
    <name evidence="15" type="primary">CDK9_1</name>
    <name evidence="17" type="synonym">LOC112694196</name>
    <name evidence="15" type="ORF">g.19964</name>
</gene>
<reference evidence="17" key="2">
    <citation type="submission" date="2025-04" db="UniProtKB">
        <authorList>
            <consortium name="RefSeq"/>
        </authorList>
    </citation>
    <scope>IDENTIFICATION</scope>
    <source>
        <tissue evidence="17">Whole body</tissue>
    </source>
</reference>
<feature type="compositionally biased region" description="Low complexity" evidence="13">
    <location>
        <begin position="382"/>
        <end position="397"/>
    </location>
</feature>
<dbReference type="GO" id="GO:0005524">
    <property type="term" value="F:ATP binding"/>
    <property type="evidence" value="ECO:0007669"/>
    <property type="project" value="UniProtKB-UniRule"/>
</dbReference>
<dbReference type="PROSITE" id="PS50011">
    <property type="entry name" value="PROTEIN_KINASE_DOM"/>
    <property type="match status" value="1"/>
</dbReference>
<organism evidence="15">
    <name type="scientific">Sipha flava</name>
    <name type="common">yellow sugarcane aphid</name>
    <dbReference type="NCBI Taxonomy" id="143950"/>
    <lineage>
        <taxon>Eukaryota</taxon>
        <taxon>Metazoa</taxon>
        <taxon>Ecdysozoa</taxon>
        <taxon>Arthropoda</taxon>
        <taxon>Hexapoda</taxon>
        <taxon>Insecta</taxon>
        <taxon>Pterygota</taxon>
        <taxon>Neoptera</taxon>
        <taxon>Paraneoptera</taxon>
        <taxon>Hemiptera</taxon>
        <taxon>Sternorrhyncha</taxon>
        <taxon>Aphidomorpha</taxon>
        <taxon>Aphidoidea</taxon>
        <taxon>Aphididae</taxon>
        <taxon>Sipha</taxon>
    </lineage>
</organism>
<name>A0A2S2Q2Y3_9HEMI</name>
<evidence type="ECO:0000256" key="5">
    <source>
        <dbReference type="ARBA" id="ARBA00022741"/>
    </source>
</evidence>
<keyword evidence="10" id="KW-0539">Nucleus</keyword>
<feature type="domain" description="Protein kinase" evidence="14">
    <location>
        <begin position="45"/>
        <end position="342"/>
    </location>
</feature>
<evidence type="ECO:0000256" key="6">
    <source>
        <dbReference type="ARBA" id="ARBA00022777"/>
    </source>
</evidence>
<keyword evidence="6 15" id="KW-0418">Kinase</keyword>
<dbReference type="InterPro" id="IPR000719">
    <property type="entry name" value="Prot_kinase_dom"/>
</dbReference>
<keyword evidence="5 11" id="KW-0547">Nucleotide-binding</keyword>
<feature type="binding site" evidence="11">
    <location>
        <position position="75"/>
    </location>
    <ligand>
        <name>ATP</name>
        <dbReference type="ChEBI" id="CHEBI:30616"/>
    </ligand>
</feature>
<dbReference type="PANTHER" id="PTHR24056:SF233">
    <property type="entry name" value="CYCLIN-DEPENDENT KINASE 9"/>
    <property type="match status" value="1"/>
</dbReference>